<evidence type="ECO:0000256" key="3">
    <source>
        <dbReference type="ARBA" id="ARBA00023134"/>
    </source>
</evidence>
<dbReference type="GO" id="GO:0090385">
    <property type="term" value="P:phagosome-lysosome fusion"/>
    <property type="evidence" value="ECO:0007669"/>
    <property type="project" value="TreeGrafter"/>
</dbReference>
<dbReference type="Pfam" id="PF00071">
    <property type="entry name" value="Ras"/>
    <property type="match status" value="1"/>
</dbReference>
<dbReference type="InterPro" id="IPR001715">
    <property type="entry name" value="CH_dom"/>
</dbReference>
<dbReference type="PROSITE" id="PS50021">
    <property type="entry name" value="CH"/>
    <property type="match status" value="1"/>
</dbReference>
<dbReference type="InterPro" id="IPR005225">
    <property type="entry name" value="Small_GTP-bd"/>
</dbReference>
<evidence type="ECO:0000256" key="2">
    <source>
        <dbReference type="ARBA" id="ARBA00022741"/>
    </source>
</evidence>
<dbReference type="SUPFAM" id="SSF47576">
    <property type="entry name" value="Calponin-homology domain, CH-domain"/>
    <property type="match status" value="1"/>
</dbReference>
<gene>
    <name evidence="5" type="ORF">TPC1_11891</name>
</gene>
<dbReference type="SMART" id="SM00174">
    <property type="entry name" value="RHO"/>
    <property type="match status" value="1"/>
</dbReference>
<dbReference type="Gene3D" id="1.10.418.10">
    <property type="entry name" value="Calponin-like domain"/>
    <property type="match status" value="1"/>
</dbReference>
<dbReference type="PANTHER" id="PTHR47981:SF20">
    <property type="entry name" value="RAS-RELATED PROTEIN RAB-7A"/>
    <property type="match status" value="1"/>
</dbReference>
<dbReference type="EMBL" id="GDID01001408">
    <property type="protein sequence ID" value="JAP95198.1"/>
    <property type="molecule type" value="Transcribed_RNA"/>
</dbReference>
<dbReference type="GO" id="GO:0003924">
    <property type="term" value="F:GTPase activity"/>
    <property type="evidence" value="ECO:0007669"/>
    <property type="project" value="InterPro"/>
</dbReference>
<dbReference type="GO" id="GO:0005770">
    <property type="term" value="C:late endosome"/>
    <property type="evidence" value="ECO:0007669"/>
    <property type="project" value="TreeGrafter"/>
</dbReference>
<dbReference type="InterPro" id="IPR001806">
    <property type="entry name" value="Small_GTPase"/>
</dbReference>
<dbReference type="SMART" id="SM00175">
    <property type="entry name" value="RAB"/>
    <property type="match status" value="1"/>
</dbReference>
<dbReference type="GO" id="GO:0005525">
    <property type="term" value="F:GTP binding"/>
    <property type="evidence" value="ECO:0007669"/>
    <property type="project" value="UniProtKB-KW"/>
</dbReference>
<dbReference type="GO" id="GO:0005764">
    <property type="term" value="C:lysosome"/>
    <property type="evidence" value="ECO:0007669"/>
    <property type="project" value="TreeGrafter"/>
</dbReference>
<dbReference type="SUPFAM" id="SSF52540">
    <property type="entry name" value="P-loop containing nucleoside triphosphate hydrolases"/>
    <property type="match status" value="1"/>
</dbReference>
<dbReference type="PRINTS" id="PR00449">
    <property type="entry name" value="RASTRNSFRMNG"/>
</dbReference>
<dbReference type="SMART" id="SM00173">
    <property type="entry name" value="RAS"/>
    <property type="match status" value="1"/>
</dbReference>
<comment type="similarity">
    <text evidence="1">Belongs to the small GTPase superfamily. Rab family.</text>
</comment>
<dbReference type="CDD" id="cd00014">
    <property type="entry name" value="CH_SF"/>
    <property type="match status" value="1"/>
</dbReference>
<dbReference type="NCBIfam" id="TIGR00231">
    <property type="entry name" value="small_GTP"/>
    <property type="match status" value="1"/>
</dbReference>
<evidence type="ECO:0000259" key="4">
    <source>
        <dbReference type="PROSITE" id="PS50021"/>
    </source>
</evidence>
<dbReference type="PROSITE" id="PS51421">
    <property type="entry name" value="RAS"/>
    <property type="match status" value="1"/>
</dbReference>
<dbReference type="InterPro" id="IPR036872">
    <property type="entry name" value="CH_dom_sf"/>
</dbReference>
<dbReference type="CDD" id="cd00154">
    <property type="entry name" value="Rab"/>
    <property type="match status" value="1"/>
</dbReference>
<dbReference type="AlphaFoldDB" id="A0A146KGB7"/>
<evidence type="ECO:0000256" key="1">
    <source>
        <dbReference type="ARBA" id="ARBA00006270"/>
    </source>
</evidence>
<keyword evidence="3" id="KW-0342">GTP-binding</keyword>
<dbReference type="PANTHER" id="PTHR47981">
    <property type="entry name" value="RAB FAMILY"/>
    <property type="match status" value="1"/>
</dbReference>
<reference evidence="5" key="1">
    <citation type="submission" date="2015-07" db="EMBL/GenBank/DDBJ databases">
        <title>Adaptation to a free-living lifestyle via gene acquisitions in the diplomonad Trepomonas sp. PC1.</title>
        <authorList>
            <person name="Xu F."/>
            <person name="Jerlstrom-Hultqvist J."/>
            <person name="Kolisko M."/>
            <person name="Simpson A.G.B."/>
            <person name="Roger A.J."/>
            <person name="Svard S.G."/>
            <person name="Andersson J.O."/>
        </authorList>
    </citation>
    <scope>NUCLEOTIDE SEQUENCE</scope>
    <source>
        <strain evidence="5">PC1</strain>
    </source>
</reference>
<feature type="domain" description="Calponin-homology (CH)" evidence="4">
    <location>
        <begin position="18"/>
        <end position="125"/>
    </location>
</feature>
<evidence type="ECO:0000313" key="5">
    <source>
        <dbReference type="EMBL" id="JAP95198.1"/>
    </source>
</evidence>
<protein>
    <submittedName>
        <fullName evidence="5">Rab-like protein</fullName>
    </submittedName>
</protein>
<sequence length="396" mass="45044">KEISVEQLLQFNRDEQTKQEMKAILSYIHSLKPQYAEQCDLIELLKSGVVLCEIVNEVSHEEIQIMKKENQHFFIANLQSFIKYCKKIKIPESLLFDPYDLLKPNPPSFCISKLCLTVFILSACSSLPKLSEQDSILFSSTLGQNREQLETVREQINQAKNGDSILLQTELKFDIGTKSQIRLPTHMSTYVNRDDSETPTDLKLSIEQLNLPPPKPDLPWEQLKMAIIGNSNAGKTTLLNKIVQKPDSETTPTLGADFEFLKFQANKFNVSLQIVDTAGQEKYNSLNKQAIRNSNYCLLVFALDDQNSFQELLKWKKLIDEVSPSCQFIVVGNKCDLSRSVSSDEILQFVESQRCVKYVEISAKIGYGIDQIMKIQWEAAEAQKNTLQQQKAKGCC</sequence>
<name>A0A146KGB7_9EUKA</name>
<dbReference type="InterPro" id="IPR027417">
    <property type="entry name" value="P-loop_NTPase"/>
</dbReference>
<feature type="non-terminal residue" evidence="5">
    <location>
        <position position="1"/>
    </location>
</feature>
<organism evidence="5">
    <name type="scientific">Trepomonas sp. PC1</name>
    <dbReference type="NCBI Taxonomy" id="1076344"/>
    <lineage>
        <taxon>Eukaryota</taxon>
        <taxon>Metamonada</taxon>
        <taxon>Diplomonadida</taxon>
        <taxon>Hexamitidae</taxon>
        <taxon>Hexamitinae</taxon>
        <taxon>Trepomonas</taxon>
    </lineage>
</organism>
<dbReference type="PROSITE" id="PS51419">
    <property type="entry name" value="RAB"/>
    <property type="match status" value="1"/>
</dbReference>
<accession>A0A146KGB7</accession>
<dbReference type="GO" id="GO:0045335">
    <property type="term" value="C:phagocytic vesicle"/>
    <property type="evidence" value="ECO:0007669"/>
    <property type="project" value="TreeGrafter"/>
</dbReference>
<keyword evidence="2" id="KW-0547">Nucleotide-binding</keyword>
<dbReference type="Pfam" id="PF00307">
    <property type="entry name" value="CH"/>
    <property type="match status" value="1"/>
</dbReference>
<proteinExistence type="inferred from homology"/>
<dbReference type="Gene3D" id="3.40.50.300">
    <property type="entry name" value="P-loop containing nucleotide triphosphate hydrolases"/>
    <property type="match status" value="1"/>
</dbReference>